<reference evidence="2" key="1">
    <citation type="submission" date="2020-06" db="EMBL/GenBank/DDBJ databases">
        <title>WGS assembly of Ceratodon purpureus strain R40.</title>
        <authorList>
            <person name="Carey S.B."/>
            <person name="Jenkins J."/>
            <person name="Shu S."/>
            <person name="Lovell J.T."/>
            <person name="Sreedasyam A."/>
            <person name="Maumus F."/>
            <person name="Tiley G.P."/>
            <person name="Fernandez-Pozo N."/>
            <person name="Barry K."/>
            <person name="Chen C."/>
            <person name="Wang M."/>
            <person name="Lipzen A."/>
            <person name="Daum C."/>
            <person name="Saski C.A."/>
            <person name="Payton A.C."/>
            <person name="Mcbreen J.C."/>
            <person name="Conrad R.E."/>
            <person name="Kollar L.M."/>
            <person name="Olsson S."/>
            <person name="Huttunen S."/>
            <person name="Landis J.B."/>
            <person name="Wickett N.J."/>
            <person name="Johnson M.G."/>
            <person name="Rensing S.A."/>
            <person name="Grimwood J."/>
            <person name="Schmutz J."/>
            <person name="Mcdaniel S.F."/>
        </authorList>
    </citation>
    <scope>NUCLEOTIDE SEQUENCE</scope>
    <source>
        <strain evidence="2">R40</strain>
    </source>
</reference>
<evidence type="ECO:0000256" key="1">
    <source>
        <dbReference type="SAM" id="SignalP"/>
    </source>
</evidence>
<feature type="signal peptide" evidence="1">
    <location>
        <begin position="1"/>
        <end position="20"/>
    </location>
</feature>
<sequence>MILLLSSIVGGLCSVHLTPASLISLHWRREQYAYEYWLDAYQDAIYREDTDGISVQMALSCLI</sequence>
<accession>A0A8T0GW03</accession>
<dbReference type="Proteomes" id="UP000822688">
    <property type="component" value="Chromosome 9"/>
</dbReference>
<organism evidence="2 3">
    <name type="scientific">Ceratodon purpureus</name>
    <name type="common">Fire moss</name>
    <name type="synonym">Dicranum purpureum</name>
    <dbReference type="NCBI Taxonomy" id="3225"/>
    <lineage>
        <taxon>Eukaryota</taxon>
        <taxon>Viridiplantae</taxon>
        <taxon>Streptophyta</taxon>
        <taxon>Embryophyta</taxon>
        <taxon>Bryophyta</taxon>
        <taxon>Bryophytina</taxon>
        <taxon>Bryopsida</taxon>
        <taxon>Dicranidae</taxon>
        <taxon>Pseudoditrichales</taxon>
        <taxon>Ditrichaceae</taxon>
        <taxon>Ceratodon</taxon>
    </lineage>
</organism>
<evidence type="ECO:0000313" key="3">
    <source>
        <dbReference type="Proteomes" id="UP000822688"/>
    </source>
</evidence>
<protein>
    <submittedName>
        <fullName evidence="2">Uncharacterized protein</fullName>
    </submittedName>
</protein>
<proteinExistence type="predicted"/>
<keyword evidence="1" id="KW-0732">Signal</keyword>
<name>A0A8T0GW03_CERPU</name>
<gene>
    <name evidence="2" type="ORF">KC19_9G158500</name>
</gene>
<dbReference type="EMBL" id="CM026430">
    <property type="protein sequence ID" value="KAG0562595.1"/>
    <property type="molecule type" value="Genomic_DNA"/>
</dbReference>
<feature type="chain" id="PRO_5035937926" evidence="1">
    <location>
        <begin position="21"/>
        <end position="63"/>
    </location>
</feature>
<keyword evidence="3" id="KW-1185">Reference proteome</keyword>
<comment type="caution">
    <text evidence="2">The sequence shown here is derived from an EMBL/GenBank/DDBJ whole genome shotgun (WGS) entry which is preliminary data.</text>
</comment>
<evidence type="ECO:0000313" key="2">
    <source>
        <dbReference type="EMBL" id="KAG0562595.1"/>
    </source>
</evidence>
<dbReference type="AlphaFoldDB" id="A0A8T0GW03"/>